<feature type="transmembrane region" description="Helical" evidence="5">
    <location>
        <begin position="106"/>
        <end position="124"/>
    </location>
</feature>
<comment type="subcellular location">
    <subcellularLocation>
        <location evidence="1">Membrane</location>
        <topology evidence="1">Multi-pass membrane protein</topology>
    </subcellularLocation>
</comment>
<dbReference type="SUPFAM" id="SSF48452">
    <property type="entry name" value="TPR-like"/>
    <property type="match status" value="1"/>
</dbReference>
<evidence type="ECO:0000259" key="6">
    <source>
        <dbReference type="Pfam" id="PF04932"/>
    </source>
</evidence>
<feature type="transmembrane region" description="Helical" evidence="5">
    <location>
        <begin position="242"/>
        <end position="263"/>
    </location>
</feature>
<evidence type="ECO:0000256" key="4">
    <source>
        <dbReference type="ARBA" id="ARBA00023136"/>
    </source>
</evidence>
<organism evidence="7 8">
    <name type="scientific">Candidatus Wolfebacteria bacterium CG10_big_fil_rev_8_21_14_0_10_31_9</name>
    <dbReference type="NCBI Taxonomy" id="1975070"/>
    <lineage>
        <taxon>Bacteria</taxon>
        <taxon>Candidatus Wolfeibacteriota</taxon>
    </lineage>
</organism>
<dbReference type="Gene3D" id="1.25.40.10">
    <property type="entry name" value="Tetratricopeptide repeat domain"/>
    <property type="match status" value="1"/>
</dbReference>
<evidence type="ECO:0000256" key="5">
    <source>
        <dbReference type="SAM" id="Phobius"/>
    </source>
</evidence>
<feature type="transmembrane region" description="Helical" evidence="5">
    <location>
        <begin position="189"/>
        <end position="208"/>
    </location>
</feature>
<accession>A0A2H0RBX4</accession>
<feature type="transmembrane region" description="Helical" evidence="5">
    <location>
        <begin position="7"/>
        <end position="28"/>
    </location>
</feature>
<dbReference type="PANTHER" id="PTHR37422:SF13">
    <property type="entry name" value="LIPOPOLYSACCHARIDE BIOSYNTHESIS PROTEIN PA4999-RELATED"/>
    <property type="match status" value="1"/>
</dbReference>
<feature type="transmembrane region" description="Helical" evidence="5">
    <location>
        <begin position="131"/>
        <end position="149"/>
    </location>
</feature>
<name>A0A2H0RBX4_9BACT</name>
<dbReference type="Pfam" id="PF04932">
    <property type="entry name" value="Wzy_C"/>
    <property type="match status" value="1"/>
</dbReference>
<keyword evidence="4 5" id="KW-0472">Membrane</keyword>
<protein>
    <recommendedName>
        <fullName evidence="6">O-antigen ligase-related domain-containing protein</fullName>
    </recommendedName>
</protein>
<dbReference type="EMBL" id="PCXV01000039">
    <property type="protein sequence ID" value="PIR43977.1"/>
    <property type="molecule type" value="Genomic_DNA"/>
</dbReference>
<feature type="transmembrane region" description="Helical" evidence="5">
    <location>
        <begin position="72"/>
        <end position="94"/>
    </location>
</feature>
<dbReference type="InterPro" id="IPR007016">
    <property type="entry name" value="O-antigen_ligase-rel_domated"/>
</dbReference>
<sequence length="723" mass="82940">MKLLMKICLWALTFVPLIVIDAVFFPYISGKSLLIRLAIALTSIIFLTHFSFNKFFRLEIYSKIQSIKKNPLVLSLLAFITLVIISTIFAFNQYRAFFGDIERGEGLIGLLFFFGFFIFSYLLFEKKDWEWFFRLSLITAFILVAKELIDFSNGMQRPGSFTGNPTFLAGYLLFSLSASWIVFNGKDLFFKYFAVVVGLMSIVGIFVAETRGTILGLFAGIIAIMIYSGVRGKDILIYKKINLQKLSIILIGILIIFSGIFFITRKNDIWQKVPGLNRLAQIGASNDTTLNTRRIALGVSLKAISPVNNGLERFLVGWGLENYSIAYNKYYNPLHYKLEHEWFDRSHNKIMDVLVMNGVFGLVAYLSIWFSFAWVIFKKKGFSNEMMAILFFGSAYLVHILVVFDQISTYIPFFGVLAYLVFSSNSENSKGINNKKQKTQEVLTNNTKDIISYSILGAWALFVLWVLIFITFVPFVQMSNYIGMISTGNPATIEEKIDSVLTPYTYVQENIRNHFLGIVLSNYQVPSVAKLIDKSISAMEDLMQREPYNARYYLTLGQAYEIKSKLQNNNLDYFKKGEETFKKAMALAGMRPDVNYALAFNMLSQGRSQESIDLFRKVFSYDDQVPESNFYLGEAIALAGENNYKEALGYMEFGMDHGMNISNNKTLLFVYEEMMQNFYKKHDKESILIVLKRLEILTPEKKSEVEEIINFVNQGKWQSIRIQ</sequence>
<keyword evidence="2 5" id="KW-0812">Transmembrane</keyword>
<feature type="transmembrane region" description="Helical" evidence="5">
    <location>
        <begin position="161"/>
        <end position="182"/>
    </location>
</feature>
<gene>
    <name evidence="7" type="ORF">COV23_02370</name>
</gene>
<feature type="transmembrane region" description="Helical" evidence="5">
    <location>
        <begin position="450"/>
        <end position="476"/>
    </location>
</feature>
<proteinExistence type="predicted"/>
<reference evidence="7 8" key="1">
    <citation type="submission" date="2017-09" db="EMBL/GenBank/DDBJ databases">
        <title>Depth-based differentiation of microbial function through sediment-hosted aquifers and enrichment of novel symbionts in the deep terrestrial subsurface.</title>
        <authorList>
            <person name="Probst A.J."/>
            <person name="Ladd B."/>
            <person name="Jarett J.K."/>
            <person name="Geller-Mcgrath D.E."/>
            <person name="Sieber C.M."/>
            <person name="Emerson J.B."/>
            <person name="Anantharaman K."/>
            <person name="Thomas B.C."/>
            <person name="Malmstrom R."/>
            <person name="Stieglmeier M."/>
            <person name="Klingl A."/>
            <person name="Woyke T."/>
            <person name="Ryan C.M."/>
            <person name="Banfield J.F."/>
        </authorList>
    </citation>
    <scope>NUCLEOTIDE SEQUENCE [LARGE SCALE GENOMIC DNA]</scope>
    <source>
        <strain evidence="7">CG10_big_fil_rev_8_21_14_0_10_31_9</strain>
    </source>
</reference>
<feature type="transmembrane region" description="Helical" evidence="5">
    <location>
        <begin position="34"/>
        <end position="52"/>
    </location>
</feature>
<evidence type="ECO:0000256" key="3">
    <source>
        <dbReference type="ARBA" id="ARBA00022989"/>
    </source>
</evidence>
<evidence type="ECO:0000313" key="7">
    <source>
        <dbReference type="EMBL" id="PIR43977.1"/>
    </source>
</evidence>
<dbReference type="Proteomes" id="UP000231602">
    <property type="component" value="Unassembled WGS sequence"/>
</dbReference>
<keyword evidence="3 5" id="KW-1133">Transmembrane helix</keyword>
<feature type="domain" description="O-antigen ligase-related" evidence="6">
    <location>
        <begin position="199"/>
        <end position="366"/>
    </location>
</feature>
<feature type="transmembrane region" description="Helical" evidence="5">
    <location>
        <begin position="354"/>
        <end position="377"/>
    </location>
</feature>
<dbReference type="PANTHER" id="PTHR37422">
    <property type="entry name" value="TEICHURONIC ACID BIOSYNTHESIS PROTEIN TUAE"/>
    <property type="match status" value="1"/>
</dbReference>
<feature type="transmembrane region" description="Helical" evidence="5">
    <location>
        <begin position="389"/>
        <end position="422"/>
    </location>
</feature>
<feature type="transmembrane region" description="Helical" evidence="5">
    <location>
        <begin position="214"/>
        <end position="230"/>
    </location>
</feature>
<dbReference type="InterPro" id="IPR011990">
    <property type="entry name" value="TPR-like_helical_dom_sf"/>
</dbReference>
<evidence type="ECO:0000256" key="1">
    <source>
        <dbReference type="ARBA" id="ARBA00004141"/>
    </source>
</evidence>
<evidence type="ECO:0000313" key="8">
    <source>
        <dbReference type="Proteomes" id="UP000231602"/>
    </source>
</evidence>
<dbReference type="GO" id="GO:0016020">
    <property type="term" value="C:membrane"/>
    <property type="evidence" value="ECO:0007669"/>
    <property type="project" value="UniProtKB-SubCell"/>
</dbReference>
<dbReference type="InterPro" id="IPR051533">
    <property type="entry name" value="WaaL-like"/>
</dbReference>
<evidence type="ECO:0000256" key="2">
    <source>
        <dbReference type="ARBA" id="ARBA00022692"/>
    </source>
</evidence>
<comment type="caution">
    <text evidence="7">The sequence shown here is derived from an EMBL/GenBank/DDBJ whole genome shotgun (WGS) entry which is preliminary data.</text>
</comment>
<dbReference type="AlphaFoldDB" id="A0A2H0RBX4"/>